<keyword evidence="2" id="KW-1185">Reference proteome</keyword>
<evidence type="ECO:0008006" key="3">
    <source>
        <dbReference type="Google" id="ProtNLM"/>
    </source>
</evidence>
<sequence length="197" mass="21375">MGKCGLADLIPLPAAQPCHRPIFSRISEPMPRVLKNAIRIALIPALVGAGAPALADSAGREGPWRLNVHPDRSAPEVCWIFARMGERAGEDAGDPVSLHLSTFAGRPLPEISVAVDGSFREDLALSLQVAGERFAFDFDGKYAWLSETDVAVALPLLREASQNRGQALLVMDDQRGYEVPLRRLGSALERVRQLCAR</sequence>
<dbReference type="AlphaFoldDB" id="A0A2T6AZQ3"/>
<evidence type="ECO:0000313" key="2">
    <source>
        <dbReference type="Proteomes" id="UP000244069"/>
    </source>
</evidence>
<dbReference type="Proteomes" id="UP000244069">
    <property type="component" value="Unassembled WGS sequence"/>
</dbReference>
<protein>
    <recommendedName>
        <fullName evidence="3">Invasion associated locus B family protein</fullName>
    </recommendedName>
</protein>
<organism evidence="1 2">
    <name type="scientific">Allosediminivita pacifica</name>
    <dbReference type="NCBI Taxonomy" id="1267769"/>
    <lineage>
        <taxon>Bacteria</taxon>
        <taxon>Pseudomonadati</taxon>
        <taxon>Pseudomonadota</taxon>
        <taxon>Alphaproteobacteria</taxon>
        <taxon>Rhodobacterales</taxon>
        <taxon>Paracoccaceae</taxon>
        <taxon>Allosediminivita</taxon>
    </lineage>
</organism>
<evidence type="ECO:0000313" key="1">
    <source>
        <dbReference type="EMBL" id="PTX49304.1"/>
    </source>
</evidence>
<accession>A0A2T6AZQ3</accession>
<name>A0A2T6AZQ3_9RHOB</name>
<dbReference type="EMBL" id="QBKN01000007">
    <property type="protein sequence ID" value="PTX49304.1"/>
    <property type="molecule type" value="Genomic_DNA"/>
</dbReference>
<gene>
    <name evidence="1" type="ORF">C8N44_107144</name>
</gene>
<reference evidence="1 2" key="1">
    <citation type="submission" date="2018-04" db="EMBL/GenBank/DDBJ databases">
        <title>Genomic Encyclopedia of Archaeal and Bacterial Type Strains, Phase II (KMG-II): from individual species to whole genera.</title>
        <authorList>
            <person name="Goeker M."/>
        </authorList>
    </citation>
    <scope>NUCLEOTIDE SEQUENCE [LARGE SCALE GENOMIC DNA]</scope>
    <source>
        <strain evidence="1 2">DSM 29329</strain>
    </source>
</reference>
<comment type="caution">
    <text evidence="1">The sequence shown here is derived from an EMBL/GenBank/DDBJ whole genome shotgun (WGS) entry which is preliminary data.</text>
</comment>
<proteinExistence type="predicted"/>